<dbReference type="EMBL" id="JADDUC010000166">
    <property type="protein sequence ID" value="KAG0116608.1"/>
    <property type="molecule type" value="Genomic_DNA"/>
</dbReference>
<reference evidence="4" key="3">
    <citation type="submission" date="2022-01" db="EMBL/GenBank/DDBJ databases">
        <authorList>
            <person name="Rubenstein D.R."/>
        </authorList>
    </citation>
    <scope>NUCLEOTIDE SEQUENCE</scope>
    <source>
        <strain evidence="4">SS15</strain>
        <tissue evidence="4">Liver</tissue>
    </source>
</reference>
<dbReference type="OrthoDB" id="2441647at2759"/>
<dbReference type="InterPro" id="IPR026202">
    <property type="entry name" value="GOLGB1"/>
</dbReference>
<keyword evidence="5" id="KW-1185">Reference proteome</keyword>
<evidence type="ECO:0000313" key="4">
    <source>
        <dbReference type="EMBL" id="KAI1232765.1"/>
    </source>
</evidence>
<gene>
    <name evidence="4" type="ORF">IHE44_0006606</name>
    <name evidence="3" type="ORF">IHE44_003843</name>
</gene>
<accession>A0A835NIW1</accession>
<feature type="coiled-coil region" evidence="1">
    <location>
        <begin position="287"/>
        <end position="554"/>
    </location>
</feature>
<feature type="coiled-coil region" evidence="1">
    <location>
        <begin position="144"/>
        <end position="178"/>
    </location>
</feature>
<reference evidence="3" key="1">
    <citation type="submission" date="2020-10" db="EMBL/GenBank/DDBJ databases">
        <title>Feather gene expression reveals the developmental basis of iridescence in African starlings.</title>
        <authorList>
            <person name="Rubenstein D.R."/>
        </authorList>
    </citation>
    <scope>NUCLEOTIDE SEQUENCE</scope>
    <source>
        <strain evidence="3">SS15</strain>
        <tissue evidence="3">Liver</tissue>
    </source>
</reference>
<feature type="coiled-coil region" evidence="1">
    <location>
        <begin position="220"/>
        <end position="254"/>
    </location>
</feature>
<keyword evidence="1" id="KW-0175">Coiled coil</keyword>
<name>A0A835NIW1_9PASS</name>
<proteinExistence type="predicted"/>
<feature type="compositionally biased region" description="Basic and acidic residues" evidence="2">
    <location>
        <begin position="121"/>
        <end position="133"/>
    </location>
</feature>
<sequence length="806" mass="92126">MESSAVPISTPMARLLILMLGKILKRIQSGLVGSRGVGSAAVTDLTEQLTSTEQLLAQLKELVREKDAELRSKDLQLKEEKESADAKLSKLKLQNKAKVASLTSQLEELKKQLPVAGGLEAKAEPKKASKDGDQENAAANRGKILVLRRRIEELESQITQKNEELQKKEAELEAQRSRGADMDAMLAEKEKKLAERDAYIRDLQVACGSSDASNEMFLPNEELKNQLAAKESSLQSMEILVQNLTKKVGDSEEKCSLFQEQIESLKNIQSKEREHFQGKEATYMENVRVYQNIIQEKEKELEAQREKHEQELFRLAAKSDASADLEQLLKALKQKLHEKEEVMLGRTQEINENLKRLLSEKENLQSKLDAEKHVMRAQLKDMMEKHELEMTKVKAKHNAELHEIQEKHETELQEKDQALVQLQKQVAELSGGGQSNSKEVKDLESVTKEKMEDLEAQVKLKTEEASKSEAKFLKMKAWSKSRIKQLEDELKNASESGSVDELQSQLLEWQENVPESEESRDQVREEKSAMALRMAQIEEEREAIVSGQQELEEELATVQGMGRLQQARRKGSQTSRKLQEEFPFDGKQCFQELNVTLDSTDSAEGENMGGWWPEYPSPNAGLRSVVEELELERNQLQEQILFLEERCQDLEDRFQLQGRMEALQNENERLQTQLTQLRNQQTRDVEKHQILISGLNEQLKGLSDRNSFLENSLGEREQKLVSTTEKLEQIEALRKLLQDKDILNKELGEKFAHAEQQLNEALKKCSVYEVENVEQKTAISDLTERVATLKEKVFGVCNIILFLFRL</sequence>
<feature type="coiled-coil region" evidence="1">
    <location>
        <begin position="42"/>
        <end position="112"/>
    </location>
</feature>
<dbReference type="PANTHER" id="PTHR18887:SF4">
    <property type="entry name" value="GOLGIN SUBFAMILY B MEMBER 1-LIKE"/>
    <property type="match status" value="1"/>
</dbReference>
<evidence type="ECO:0000313" key="5">
    <source>
        <dbReference type="Proteomes" id="UP000618051"/>
    </source>
</evidence>
<comment type="caution">
    <text evidence="3">The sequence shown here is derived from an EMBL/GenBank/DDBJ whole genome shotgun (WGS) entry which is preliminary data.</text>
</comment>
<feature type="region of interest" description="Disordered" evidence="2">
    <location>
        <begin position="117"/>
        <end position="139"/>
    </location>
</feature>
<feature type="coiled-coil region" evidence="1">
    <location>
        <begin position="619"/>
        <end position="792"/>
    </location>
</feature>
<reference evidence="4 5" key="2">
    <citation type="journal article" date="2021" name="J. Hered.">
        <title>Feather Gene Expression Elucidates the Developmental Basis of Plumage Iridescence in African Starlings.</title>
        <authorList>
            <person name="Rubenstein D.R."/>
            <person name="Corvelo A."/>
            <person name="MacManes M.D."/>
            <person name="Maia R."/>
            <person name="Narzisi G."/>
            <person name="Rousaki A."/>
            <person name="Vandenabeele P."/>
            <person name="Shawkey M.D."/>
            <person name="Solomon J."/>
        </authorList>
    </citation>
    <scope>NUCLEOTIDE SEQUENCE [LARGE SCALE GENOMIC DNA]</scope>
    <source>
        <strain evidence="4">SS15</strain>
    </source>
</reference>
<dbReference type="EMBL" id="JADDUC020000021">
    <property type="protein sequence ID" value="KAI1232765.1"/>
    <property type="molecule type" value="Genomic_DNA"/>
</dbReference>
<dbReference type="AlphaFoldDB" id="A0A835NIW1"/>
<evidence type="ECO:0000256" key="2">
    <source>
        <dbReference type="SAM" id="MobiDB-lite"/>
    </source>
</evidence>
<evidence type="ECO:0000313" key="3">
    <source>
        <dbReference type="EMBL" id="KAG0116608.1"/>
    </source>
</evidence>
<organism evidence="3">
    <name type="scientific">Lamprotornis superbus</name>
    <dbReference type="NCBI Taxonomy" id="245042"/>
    <lineage>
        <taxon>Eukaryota</taxon>
        <taxon>Metazoa</taxon>
        <taxon>Chordata</taxon>
        <taxon>Craniata</taxon>
        <taxon>Vertebrata</taxon>
        <taxon>Euteleostomi</taxon>
        <taxon>Archelosauria</taxon>
        <taxon>Archosauria</taxon>
        <taxon>Dinosauria</taxon>
        <taxon>Saurischia</taxon>
        <taxon>Theropoda</taxon>
        <taxon>Coelurosauria</taxon>
        <taxon>Aves</taxon>
        <taxon>Neognathae</taxon>
        <taxon>Neoaves</taxon>
        <taxon>Telluraves</taxon>
        <taxon>Australaves</taxon>
        <taxon>Passeriformes</taxon>
        <taxon>Sturnidae</taxon>
        <taxon>Lamprotornis</taxon>
    </lineage>
</organism>
<protein>
    <submittedName>
        <fullName evidence="3">Uncharacterized protein</fullName>
    </submittedName>
</protein>
<dbReference type="Proteomes" id="UP000618051">
    <property type="component" value="Unassembled WGS sequence"/>
</dbReference>
<evidence type="ECO:0000256" key="1">
    <source>
        <dbReference type="SAM" id="Coils"/>
    </source>
</evidence>
<dbReference type="PANTHER" id="PTHR18887">
    <property type="entry name" value="GOLGI-ASSOCIATED PROTEIN GCP360-RELATED"/>
    <property type="match status" value="1"/>
</dbReference>
<dbReference type="GO" id="GO:0005794">
    <property type="term" value="C:Golgi apparatus"/>
    <property type="evidence" value="ECO:0007669"/>
    <property type="project" value="InterPro"/>
</dbReference>